<dbReference type="InterPro" id="IPR010158">
    <property type="entry name" value="Amidase_Cbmase"/>
</dbReference>
<evidence type="ECO:0000256" key="4">
    <source>
        <dbReference type="PIRSR" id="PIRSR001235-2"/>
    </source>
</evidence>
<evidence type="ECO:0000313" key="7">
    <source>
        <dbReference type="Proteomes" id="UP000018890"/>
    </source>
</evidence>
<dbReference type="InterPro" id="IPR036264">
    <property type="entry name" value="Bact_exopeptidase_dim_dom"/>
</dbReference>
<proteinExistence type="inferred from homology"/>
<dbReference type="InterPro" id="IPR002933">
    <property type="entry name" value="Peptidase_M20"/>
</dbReference>
<dbReference type="Proteomes" id="UP000018890">
    <property type="component" value="Unassembled WGS sequence"/>
</dbReference>
<comment type="similarity">
    <text evidence="1">Belongs to the peptidase M20 family.</text>
</comment>
<dbReference type="RefSeq" id="WP_034749042.1">
    <property type="nucleotide sequence ID" value="NZ_BAUT01000056.1"/>
</dbReference>
<comment type="cofactor">
    <cofactor evidence="3">
        <name>Zn(2+)</name>
        <dbReference type="ChEBI" id="CHEBI:29105"/>
    </cofactor>
    <text evidence="3">Binds 2 Zn(2+) ions per subunit.</text>
</comment>
<feature type="binding site" evidence="3">
    <location>
        <position position="81"/>
    </location>
    <ligand>
        <name>Zn(2+)</name>
        <dbReference type="ChEBI" id="CHEBI:29105"/>
        <label>1</label>
    </ligand>
</feature>
<accession>W4Q7B4</accession>
<feature type="binding site" evidence="3">
    <location>
        <position position="126"/>
    </location>
    <ligand>
        <name>Zn(2+)</name>
        <dbReference type="ChEBI" id="CHEBI:29105"/>
        <label>2</label>
    </ligand>
</feature>
<keyword evidence="3" id="KW-0862">Zinc</keyword>
<evidence type="ECO:0000256" key="2">
    <source>
        <dbReference type="ARBA" id="ARBA00022801"/>
    </source>
</evidence>
<dbReference type="PANTHER" id="PTHR32494">
    <property type="entry name" value="ALLANTOATE DEIMINASE-RELATED"/>
    <property type="match status" value="1"/>
</dbReference>
<dbReference type="SUPFAM" id="SSF55031">
    <property type="entry name" value="Bacterial exopeptidase dimerisation domain"/>
    <property type="match status" value="1"/>
</dbReference>
<dbReference type="STRING" id="1236970.JCM9140_3736"/>
<dbReference type="GO" id="GO:0016813">
    <property type="term" value="F:hydrolase activity, acting on carbon-nitrogen (but not peptide) bonds, in linear amidines"/>
    <property type="evidence" value="ECO:0007669"/>
    <property type="project" value="InterPro"/>
</dbReference>
<keyword evidence="7" id="KW-1185">Reference proteome</keyword>
<reference evidence="6" key="1">
    <citation type="journal article" date="2014" name="Genome Announc.">
        <title>Draft Genome Sequences of Three Alkaliphilic Bacillus Strains, Bacillus wakoensis JCM 9140T, Bacillus akibai JCM 9157T, and Bacillus hemicellulosilyticus JCM 9152T.</title>
        <authorList>
            <person name="Yuki M."/>
            <person name="Oshima K."/>
            <person name="Suda W."/>
            <person name="Oshida Y."/>
            <person name="Kitamura K."/>
            <person name="Iida T."/>
            <person name="Hattori M."/>
            <person name="Ohkuma M."/>
        </authorList>
    </citation>
    <scope>NUCLEOTIDE SEQUENCE [LARGE SCALE GENOMIC DNA]</scope>
    <source>
        <strain evidence="6">JCM 9140</strain>
    </source>
</reference>
<keyword evidence="3" id="KW-0479">Metal-binding</keyword>
<dbReference type="Pfam" id="PF01546">
    <property type="entry name" value="Peptidase_M20"/>
    <property type="match status" value="1"/>
</dbReference>
<evidence type="ECO:0000259" key="5">
    <source>
        <dbReference type="Pfam" id="PF07687"/>
    </source>
</evidence>
<evidence type="ECO:0000256" key="1">
    <source>
        <dbReference type="ARBA" id="ARBA00006153"/>
    </source>
</evidence>
<evidence type="ECO:0000256" key="3">
    <source>
        <dbReference type="PIRSR" id="PIRSR001235-1"/>
    </source>
</evidence>
<feature type="binding site" evidence="4">
    <location>
        <position position="205"/>
    </location>
    <ligand>
        <name>allantoate</name>
        <dbReference type="ChEBI" id="CHEBI:17536"/>
    </ligand>
</feature>
<dbReference type="GO" id="GO:0046872">
    <property type="term" value="F:metal ion binding"/>
    <property type="evidence" value="ECO:0007669"/>
    <property type="project" value="UniProtKB-KW"/>
</dbReference>
<feature type="domain" description="Peptidase M20 dimerisation" evidence="5">
    <location>
        <begin position="200"/>
        <end position="300"/>
    </location>
</feature>
<dbReference type="Gene3D" id="3.40.630.10">
    <property type="entry name" value="Zn peptidases"/>
    <property type="match status" value="1"/>
</dbReference>
<dbReference type="EMBL" id="BAUT01000056">
    <property type="protein sequence ID" value="GAE27583.1"/>
    <property type="molecule type" value="Genomic_DNA"/>
</dbReference>
<dbReference type="CDD" id="cd03884">
    <property type="entry name" value="M20_bAS"/>
    <property type="match status" value="1"/>
</dbReference>
<dbReference type="OrthoDB" id="9808195at2"/>
<name>W4Q7B4_9BACI</name>
<evidence type="ECO:0000313" key="6">
    <source>
        <dbReference type="EMBL" id="GAE27583.1"/>
    </source>
</evidence>
<keyword evidence="2 6" id="KW-0378">Hydrolase</keyword>
<dbReference type="Pfam" id="PF07687">
    <property type="entry name" value="M20_dimer"/>
    <property type="match status" value="1"/>
</dbReference>
<feature type="binding site" evidence="3">
    <location>
        <position position="92"/>
    </location>
    <ligand>
        <name>Zn(2+)</name>
        <dbReference type="ChEBI" id="CHEBI:29105"/>
        <label>1</label>
    </ligand>
</feature>
<gene>
    <name evidence="6" type="ORF">JCM9140_3736</name>
</gene>
<feature type="binding site" evidence="4">
    <location>
        <position position="278"/>
    </location>
    <ligand>
        <name>allantoate</name>
        <dbReference type="ChEBI" id="CHEBI:17536"/>
    </ligand>
</feature>
<organism evidence="6 7">
    <name type="scientific">Halalkalibacter wakoensis JCM 9140</name>
    <dbReference type="NCBI Taxonomy" id="1236970"/>
    <lineage>
        <taxon>Bacteria</taxon>
        <taxon>Bacillati</taxon>
        <taxon>Bacillota</taxon>
        <taxon>Bacilli</taxon>
        <taxon>Bacillales</taxon>
        <taxon>Bacillaceae</taxon>
        <taxon>Halalkalibacter</taxon>
    </lineage>
</organism>
<feature type="binding site" evidence="4">
    <location>
        <position position="265"/>
    </location>
    <ligand>
        <name>allantoate</name>
        <dbReference type="ChEBI" id="CHEBI:17536"/>
    </ligand>
</feature>
<protein>
    <submittedName>
        <fullName evidence="6">N-carbamoyl-L-amino acid hydrolase</fullName>
    </submittedName>
</protein>
<dbReference type="NCBIfam" id="TIGR01879">
    <property type="entry name" value="hydantase"/>
    <property type="match status" value="1"/>
</dbReference>
<feature type="binding site" evidence="3">
    <location>
        <position position="92"/>
    </location>
    <ligand>
        <name>Zn(2+)</name>
        <dbReference type="ChEBI" id="CHEBI:29105"/>
        <label>2</label>
    </ligand>
</feature>
<dbReference type="PIRSF" id="PIRSF001235">
    <property type="entry name" value="Amidase_carbamoylase"/>
    <property type="match status" value="1"/>
</dbReference>
<comment type="caution">
    <text evidence="6">The sequence shown here is derived from an EMBL/GenBank/DDBJ whole genome shotgun (WGS) entry which is preliminary data.</text>
</comment>
<dbReference type="InterPro" id="IPR011650">
    <property type="entry name" value="Peptidase_M20_dimer"/>
</dbReference>
<dbReference type="Gene3D" id="3.30.70.360">
    <property type="match status" value="1"/>
</dbReference>
<dbReference type="SUPFAM" id="SSF53187">
    <property type="entry name" value="Zn-dependent exopeptidases"/>
    <property type="match status" value="1"/>
</dbReference>
<dbReference type="AlphaFoldDB" id="W4Q7B4"/>
<dbReference type="PANTHER" id="PTHR32494:SF5">
    <property type="entry name" value="ALLANTOATE AMIDOHYDROLASE"/>
    <property type="match status" value="1"/>
</dbReference>
<sequence>MQSLRVNMTRLKSNLREVNELANAGSEGYTRLAFSQEEKMALHWLKQKLIDLNVDVECDSVGNVFGRAGTKKESVVGFGSHLDTVKNGGFLDGSLGVVVGLECLQSILENGGGHLPLGLICFIAEEANVLGGTFGSRAVAGQILFTEEFDSKLKSLHFTKERITSAQAAPKRWKSFLELHIEQGTILEKNHNQVGIVTAIAGIMRLHVSVKGRASHSGTTPMEVRQDALVDAASLILEVNRIAKERGKKFVATVGKLTVYPNSANVVPGQVELIIEARSGDWIDLQRFEKEIRSFVEEQLQAVVTVEVEKKPSQLSAFVQNSIEESCKALALPYQRIVSGANHDANSLTKVTNVGMIFVPSINGISHHPEECTNWDDIEAGANVMLQTILLLASK</sequence>
<feature type="binding site" evidence="3">
    <location>
        <position position="367"/>
    </location>
    <ligand>
        <name>Zn(2+)</name>
        <dbReference type="ChEBI" id="CHEBI:29105"/>
        <label>2</label>
    </ligand>
</feature>
<feature type="binding site" evidence="3">
    <location>
        <position position="180"/>
    </location>
    <ligand>
        <name>Zn(2+)</name>
        <dbReference type="ChEBI" id="CHEBI:29105"/>
        <label>1</label>
    </ligand>
</feature>